<evidence type="ECO:0000256" key="10">
    <source>
        <dbReference type="PIRNR" id="PIRNR006621"/>
    </source>
</evidence>
<comment type="catalytic activity">
    <reaction evidence="9">
        <text>5,6-dihydrouridine(20a) in tRNA + NAD(+) = uridine(20a) in tRNA + NADH + H(+)</text>
        <dbReference type="Rhea" id="RHEA:53348"/>
        <dbReference type="Rhea" id="RHEA-COMP:13535"/>
        <dbReference type="Rhea" id="RHEA-COMP:13536"/>
        <dbReference type="ChEBI" id="CHEBI:15378"/>
        <dbReference type="ChEBI" id="CHEBI:57540"/>
        <dbReference type="ChEBI" id="CHEBI:57945"/>
        <dbReference type="ChEBI" id="CHEBI:65315"/>
        <dbReference type="ChEBI" id="CHEBI:74443"/>
    </reaction>
</comment>
<dbReference type="InterPro" id="IPR013785">
    <property type="entry name" value="Aldolase_TIM"/>
</dbReference>
<feature type="active site" description="Proton donor" evidence="9 11">
    <location>
        <position position="118"/>
    </location>
</feature>
<keyword evidence="3 9" id="KW-0285">Flavoprotein</keyword>
<feature type="domain" description="DUS-like FMN-binding" evidence="14">
    <location>
        <begin position="33"/>
        <end position="338"/>
    </location>
</feature>
<comment type="catalytic activity">
    <reaction evidence="9">
        <text>5,6-dihydrouridine(20) in tRNA + NAD(+) = uridine(20) in tRNA + NADH + H(+)</text>
        <dbReference type="Rhea" id="RHEA:53340"/>
        <dbReference type="Rhea" id="RHEA-COMP:13533"/>
        <dbReference type="Rhea" id="RHEA-COMP:13534"/>
        <dbReference type="ChEBI" id="CHEBI:15378"/>
        <dbReference type="ChEBI" id="CHEBI:57540"/>
        <dbReference type="ChEBI" id="CHEBI:57945"/>
        <dbReference type="ChEBI" id="CHEBI:65315"/>
        <dbReference type="ChEBI" id="CHEBI:74443"/>
        <dbReference type="EC" id="1.3.1.91"/>
    </reaction>
</comment>
<gene>
    <name evidence="9" type="primary">dusA</name>
    <name evidence="15" type="ORF">SALWKB29_0871</name>
</gene>
<feature type="site" description="Interacts with tRNA; defines subfamily-specific binding signature" evidence="9">
    <location>
        <position position="202"/>
    </location>
</feature>
<evidence type="ECO:0000256" key="8">
    <source>
        <dbReference type="ARBA" id="ARBA00023002"/>
    </source>
</evidence>
<evidence type="ECO:0000256" key="11">
    <source>
        <dbReference type="PIRSR" id="PIRSR006621-1"/>
    </source>
</evidence>
<feature type="binding site" evidence="9 12">
    <location>
        <begin position="252"/>
        <end position="253"/>
    </location>
    <ligand>
        <name>FMN</name>
        <dbReference type="ChEBI" id="CHEBI:58210"/>
    </ligand>
</feature>
<dbReference type="PANTHER" id="PTHR42907">
    <property type="entry name" value="FMN-LINKED OXIDOREDUCTASES SUPERFAMILY PROTEIN"/>
    <property type="match status" value="1"/>
</dbReference>
<evidence type="ECO:0000256" key="2">
    <source>
        <dbReference type="ARBA" id="ARBA00022555"/>
    </source>
</evidence>
<dbReference type="GO" id="GO:0102264">
    <property type="term" value="F:tRNA-dihydrouridine20 synthase activity"/>
    <property type="evidence" value="ECO:0007669"/>
    <property type="project" value="UniProtKB-EC"/>
</dbReference>
<dbReference type="NCBIfam" id="NF008774">
    <property type="entry name" value="PRK11815.1"/>
    <property type="match status" value="1"/>
</dbReference>
<dbReference type="EC" id="1.3.1.91" evidence="9"/>
<dbReference type="RefSeq" id="WP_080701788.1">
    <property type="nucleotide sequence ID" value="NZ_JFZV01000003.1"/>
</dbReference>
<dbReference type="PIRSF" id="PIRSF006621">
    <property type="entry name" value="Dus"/>
    <property type="match status" value="1"/>
</dbReference>
<evidence type="ECO:0000313" key="16">
    <source>
        <dbReference type="Proteomes" id="UP000027170"/>
    </source>
</evidence>
<feature type="region of interest" description="Disordered" evidence="13">
    <location>
        <begin position="1"/>
        <end position="31"/>
    </location>
</feature>
<dbReference type="InterPro" id="IPR001269">
    <property type="entry name" value="DUS_fam"/>
</dbReference>
<protein>
    <recommendedName>
        <fullName evidence="9">tRNA-dihydrouridine(20/20a) synthase</fullName>
        <ecNumber evidence="9">1.3.1.91</ecNumber>
    </recommendedName>
    <alternativeName>
        <fullName evidence="9">U20-specific dihydrouridine synthase</fullName>
        <shortName evidence="9">U20-specific Dus</shortName>
    </alternativeName>
    <alternativeName>
        <fullName evidence="9">tRNA-dihydrouridine synthase A</fullName>
    </alternativeName>
</protein>
<dbReference type="GO" id="GO:0050660">
    <property type="term" value="F:flavin adenine dinucleotide binding"/>
    <property type="evidence" value="ECO:0007669"/>
    <property type="project" value="InterPro"/>
</dbReference>
<dbReference type="CDD" id="cd02801">
    <property type="entry name" value="DUS_like_FMN"/>
    <property type="match status" value="1"/>
</dbReference>
<dbReference type="PROSITE" id="PS01136">
    <property type="entry name" value="UPF0034"/>
    <property type="match status" value="1"/>
</dbReference>
<feature type="binding site" evidence="9 12">
    <location>
        <begin position="230"/>
        <end position="232"/>
    </location>
    <ligand>
        <name>FMN</name>
        <dbReference type="ChEBI" id="CHEBI:58210"/>
    </ligand>
</feature>
<feature type="compositionally biased region" description="Polar residues" evidence="13">
    <location>
        <begin position="7"/>
        <end position="29"/>
    </location>
</feature>
<keyword evidence="16" id="KW-1185">Reference proteome</keyword>
<dbReference type="Proteomes" id="UP000027170">
    <property type="component" value="Unassembled WGS sequence"/>
</dbReference>
<reference evidence="15 16" key="1">
    <citation type="submission" date="2014-03" db="EMBL/GenBank/DDBJ databases">
        <title>The genomes of two eusocial bee gut symbionts.</title>
        <authorList>
            <person name="Kwong W.K."/>
            <person name="Engel P."/>
            <person name="Koch H."/>
            <person name="Moran N.A."/>
        </authorList>
    </citation>
    <scope>NUCLEOTIDE SEQUENCE [LARGE SCALE GENOMIC DNA]</scope>
    <source>
        <strain evidence="16">wkB29</strain>
    </source>
</reference>
<feature type="site" description="Interacts with tRNA; defines subfamily-specific binding signature" evidence="9">
    <location>
        <position position="322"/>
    </location>
</feature>
<evidence type="ECO:0000256" key="12">
    <source>
        <dbReference type="PIRSR" id="PIRSR006621-2"/>
    </source>
</evidence>
<sequence>MQKNKRLSSTDGSVQGSGCQPNNSPQPKRTLSVAPMLDWTDRHYRYMARLITRNAWLYTEMINTNAIIHGNSDKLLAYHPQEQPVALQLGGSDPAVLAQAAKIAAGYAYNEINLNCGCPSPRVQQGAFGACLMREVTLVAQCLNAMQEAVSIPVTIKHRIGLDKETAYQPLADFVGTLREQTACRIFIVHARNAWLEGLSPKDNRDIPPLRYDYVYRLKQEFPDLEIILNGGVTTNEQISQHLQYVDGVMVGREAYHNPMLMRSWDAEFYGSRQPAVEYEALVEQLIDYTQQQLAKPDHSLRHMARHYLGLMHGLQGARQWRRMLSDAALLKNNNASLIAAAWQAVKNSSPSQFSTSI</sequence>
<organism evidence="15 16">
    <name type="scientific">Snodgrassella communis</name>
    <dbReference type="NCBI Taxonomy" id="2946699"/>
    <lineage>
        <taxon>Bacteria</taxon>
        <taxon>Pseudomonadati</taxon>
        <taxon>Pseudomonadota</taxon>
        <taxon>Betaproteobacteria</taxon>
        <taxon>Neisseriales</taxon>
        <taxon>Neisseriaceae</taxon>
        <taxon>Snodgrassella</taxon>
    </lineage>
</organism>
<evidence type="ECO:0000256" key="7">
    <source>
        <dbReference type="ARBA" id="ARBA00022884"/>
    </source>
</evidence>
<evidence type="ECO:0000313" key="15">
    <source>
        <dbReference type="EMBL" id="KDN15245.1"/>
    </source>
</evidence>
<keyword evidence="6 9" id="KW-0521">NADP</keyword>
<dbReference type="AlphaFoldDB" id="A0A836MS92"/>
<dbReference type="HAMAP" id="MF_02041">
    <property type="entry name" value="DusA_subfam"/>
    <property type="match status" value="1"/>
</dbReference>
<dbReference type="GO" id="GO:0010181">
    <property type="term" value="F:FMN binding"/>
    <property type="evidence" value="ECO:0007669"/>
    <property type="project" value="UniProtKB-UniRule"/>
</dbReference>
<keyword evidence="7 9" id="KW-0694">RNA-binding</keyword>
<comment type="catalytic activity">
    <reaction evidence="9">
        <text>5,6-dihydrouridine(20) in tRNA + NADP(+) = uridine(20) in tRNA + NADPH + H(+)</text>
        <dbReference type="Rhea" id="RHEA:53336"/>
        <dbReference type="Rhea" id="RHEA-COMP:13533"/>
        <dbReference type="Rhea" id="RHEA-COMP:13534"/>
        <dbReference type="ChEBI" id="CHEBI:15378"/>
        <dbReference type="ChEBI" id="CHEBI:57783"/>
        <dbReference type="ChEBI" id="CHEBI:58349"/>
        <dbReference type="ChEBI" id="CHEBI:65315"/>
        <dbReference type="ChEBI" id="CHEBI:74443"/>
        <dbReference type="EC" id="1.3.1.91"/>
    </reaction>
</comment>
<feature type="binding site" evidence="9">
    <location>
        <begin position="35"/>
        <end position="37"/>
    </location>
    <ligand>
        <name>FMN</name>
        <dbReference type="ChEBI" id="CHEBI:58210"/>
    </ligand>
</feature>
<dbReference type="InterPro" id="IPR035587">
    <property type="entry name" value="DUS-like_FMN-bd"/>
</dbReference>
<keyword evidence="12" id="KW-0547">Nucleotide-binding</keyword>
<comment type="similarity">
    <text evidence="9">Belongs to the Dus family. DusA subfamily.</text>
</comment>
<feature type="binding site" evidence="9 12">
    <location>
        <position position="190"/>
    </location>
    <ligand>
        <name>FMN</name>
        <dbReference type="ChEBI" id="CHEBI:58210"/>
    </ligand>
</feature>
<keyword evidence="4 9" id="KW-0288">FMN</keyword>
<dbReference type="PANTHER" id="PTHR42907:SF1">
    <property type="entry name" value="FMN-LINKED OXIDOREDUCTASES SUPERFAMILY PROTEIN"/>
    <property type="match status" value="1"/>
</dbReference>
<evidence type="ECO:0000256" key="1">
    <source>
        <dbReference type="ARBA" id="ARBA00001917"/>
    </source>
</evidence>
<name>A0A836MS92_9NEIS</name>
<comment type="cofactor">
    <cofactor evidence="1 9 10 12">
        <name>FMN</name>
        <dbReference type="ChEBI" id="CHEBI:58210"/>
    </cofactor>
</comment>
<keyword evidence="2 9" id="KW-0820">tRNA-binding</keyword>
<comment type="similarity">
    <text evidence="10">Belongs to the dus family.</text>
</comment>
<dbReference type="InterPro" id="IPR004653">
    <property type="entry name" value="DusA"/>
</dbReference>
<comment type="function">
    <text evidence="9">Catalyzes the synthesis of 5,6-dihydrouridine (D), a modified base found in the D-loop of most tRNAs, via the reduction of the C5-C6 double bond in target uridines. Specifically modifies U20 and U20a in tRNAs.</text>
</comment>
<feature type="site" description="Interacts with tRNA" evidence="9">
    <location>
        <position position="205"/>
    </location>
</feature>
<evidence type="ECO:0000256" key="13">
    <source>
        <dbReference type="SAM" id="MobiDB-lite"/>
    </source>
</evidence>
<comment type="catalytic activity">
    <reaction evidence="9">
        <text>5,6-dihydrouridine(20a) in tRNA + NADP(+) = uridine(20a) in tRNA + NADPH + H(+)</text>
        <dbReference type="Rhea" id="RHEA:53344"/>
        <dbReference type="Rhea" id="RHEA-COMP:13535"/>
        <dbReference type="Rhea" id="RHEA-COMP:13536"/>
        <dbReference type="ChEBI" id="CHEBI:15378"/>
        <dbReference type="ChEBI" id="CHEBI:57783"/>
        <dbReference type="ChEBI" id="CHEBI:58349"/>
        <dbReference type="ChEBI" id="CHEBI:65315"/>
        <dbReference type="ChEBI" id="CHEBI:74443"/>
    </reaction>
</comment>
<accession>A0A836MS92</accession>
<keyword evidence="8 9" id="KW-0560">Oxidoreductase</keyword>
<dbReference type="Pfam" id="PF01207">
    <property type="entry name" value="Dus"/>
    <property type="match status" value="1"/>
</dbReference>
<dbReference type="NCBIfam" id="TIGR00742">
    <property type="entry name" value="yjbN"/>
    <property type="match status" value="1"/>
</dbReference>
<evidence type="ECO:0000256" key="3">
    <source>
        <dbReference type="ARBA" id="ARBA00022630"/>
    </source>
</evidence>
<comment type="caution">
    <text evidence="15">The sequence shown here is derived from an EMBL/GenBank/DDBJ whole genome shotgun (WGS) entry which is preliminary data.</text>
</comment>
<dbReference type="OrthoDB" id="9783413at2"/>
<dbReference type="InterPro" id="IPR018517">
    <property type="entry name" value="tRNA_hU_synthase_CS"/>
</dbReference>
<proteinExistence type="inferred from homology"/>
<dbReference type="GO" id="GO:0000049">
    <property type="term" value="F:tRNA binding"/>
    <property type="evidence" value="ECO:0007669"/>
    <property type="project" value="UniProtKB-UniRule"/>
</dbReference>
<dbReference type="SUPFAM" id="SSF51395">
    <property type="entry name" value="FMN-linked oxidoreductases"/>
    <property type="match status" value="1"/>
</dbReference>
<keyword evidence="5 9" id="KW-0819">tRNA processing</keyword>
<dbReference type="EMBL" id="JFZV01000003">
    <property type="protein sequence ID" value="KDN15245.1"/>
    <property type="molecule type" value="Genomic_DNA"/>
</dbReference>
<feature type="binding site" evidence="9 12">
    <location>
        <position position="157"/>
    </location>
    <ligand>
        <name>FMN</name>
        <dbReference type="ChEBI" id="CHEBI:58210"/>
    </ligand>
</feature>
<dbReference type="Gene3D" id="3.20.20.70">
    <property type="entry name" value="Aldolase class I"/>
    <property type="match status" value="1"/>
</dbReference>
<feature type="site" description="Interacts with tRNA; defines subfamily-specific binding signature" evidence="9">
    <location>
        <position position="319"/>
    </location>
</feature>
<evidence type="ECO:0000259" key="14">
    <source>
        <dbReference type="Pfam" id="PF01207"/>
    </source>
</evidence>
<dbReference type="Gene3D" id="1.20.120.1460">
    <property type="match status" value="1"/>
</dbReference>
<evidence type="ECO:0000256" key="5">
    <source>
        <dbReference type="ARBA" id="ARBA00022694"/>
    </source>
</evidence>
<evidence type="ECO:0000256" key="9">
    <source>
        <dbReference type="HAMAP-Rule" id="MF_02041"/>
    </source>
</evidence>
<evidence type="ECO:0000256" key="4">
    <source>
        <dbReference type="ARBA" id="ARBA00022643"/>
    </source>
</evidence>
<feature type="site" description="Interacts with tRNA" evidence="9">
    <location>
        <position position="115"/>
    </location>
</feature>
<feature type="binding site" evidence="9 12">
    <location>
        <position position="88"/>
    </location>
    <ligand>
        <name>FMN</name>
        <dbReference type="ChEBI" id="CHEBI:58210"/>
    </ligand>
</feature>
<evidence type="ECO:0000256" key="6">
    <source>
        <dbReference type="ARBA" id="ARBA00022857"/>
    </source>
</evidence>